<feature type="non-terminal residue" evidence="1">
    <location>
        <position position="111"/>
    </location>
</feature>
<name>A0A7J6S2K2_PEROL</name>
<feature type="non-terminal residue" evidence="1">
    <location>
        <position position="1"/>
    </location>
</feature>
<accession>A0A7J6S2K2</accession>
<sequence>YPELTAEEAKDYLDNKAEVDDFPSFGMKKAVDQMLAEKKSMSAPEGQMPERWVNFRKHLSEPRITRGRRAPPVKVRLSVASRCFCSYMCWAVDKPVDDTPVPTYGESLINQ</sequence>
<reference evidence="1 2" key="1">
    <citation type="submission" date="2020-04" db="EMBL/GenBank/DDBJ databases">
        <title>Perkinsus olseni comparative genomics.</title>
        <authorList>
            <person name="Bogema D.R."/>
        </authorList>
    </citation>
    <scope>NUCLEOTIDE SEQUENCE [LARGE SCALE GENOMIC DNA]</scope>
    <source>
        <strain evidence="1 2">ATCC PRA-207</strain>
    </source>
</reference>
<dbReference type="EMBL" id="JABANO010021333">
    <property type="protein sequence ID" value="KAF4726981.1"/>
    <property type="molecule type" value="Genomic_DNA"/>
</dbReference>
<protein>
    <submittedName>
        <fullName evidence="1">Uncharacterized protein</fullName>
    </submittedName>
</protein>
<proteinExistence type="predicted"/>
<dbReference type="Proteomes" id="UP000553632">
    <property type="component" value="Unassembled WGS sequence"/>
</dbReference>
<evidence type="ECO:0000313" key="2">
    <source>
        <dbReference type="Proteomes" id="UP000553632"/>
    </source>
</evidence>
<comment type="caution">
    <text evidence="1">The sequence shown here is derived from an EMBL/GenBank/DDBJ whole genome shotgun (WGS) entry which is preliminary data.</text>
</comment>
<gene>
    <name evidence="1" type="ORF">FOZ63_013279</name>
</gene>
<keyword evidence="2" id="KW-1185">Reference proteome</keyword>
<dbReference type="AlphaFoldDB" id="A0A7J6S2K2"/>
<organism evidence="1 2">
    <name type="scientific">Perkinsus olseni</name>
    <name type="common">Perkinsus atlanticus</name>
    <dbReference type="NCBI Taxonomy" id="32597"/>
    <lineage>
        <taxon>Eukaryota</taxon>
        <taxon>Sar</taxon>
        <taxon>Alveolata</taxon>
        <taxon>Perkinsozoa</taxon>
        <taxon>Perkinsea</taxon>
        <taxon>Perkinsida</taxon>
        <taxon>Perkinsidae</taxon>
        <taxon>Perkinsus</taxon>
    </lineage>
</organism>
<evidence type="ECO:0000313" key="1">
    <source>
        <dbReference type="EMBL" id="KAF4726981.1"/>
    </source>
</evidence>